<feature type="transmembrane region" description="Helical" evidence="1">
    <location>
        <begin position="32"/>
        <end position="54"/>
    </location>
</feature>
<name>A0A4R8GPT7_9FIRM</name>
<gene>
    <name evidence="2" type="ORF">C7959_1549</name>
</gene>
<dbReference type="Proteomes" id="UP000295832">
    <property type="component" value="Unassembled WGS sequence"/>
</dbReference>
<keyword evidence="1" id="KW-0472">Membrane</keyword>
<protein>
    <submittedName>
        <fullName evidence="2">Uncharacterized protein</fullName>
    </submittedName>
</protein>
<dbReference type="RefSeq" id="WP_166668033.1">
    <property type="nucleotide sequence ID" value="NZ_SOEG01000054.1"/>
</dbReference>
<organism evidence="2 3">
    <name type="scientific">Orenia marismortui</name>
    <dbReference type="NCBI Taxonomy" id="46469"/>
    <lineage>
        <taxon>Bacteria</taxon>
        <taxon>Bacillati</taxon>
        <taxon>Bacillota</taxon>
        <taxon>Clostridia</taxon>
        <taxon>Halanaerobiales</taxon>
        <taxon>Halobacteroidaceae</taxon>
        <taxon>Orenia</taxon>
    </lineage>
</organism>
<feature type="transmembrane region" description="Helical" evidence="1">
    <location>
        <begin position="7"/>
        <end position="26"/>
    </location>
</feature>
<dbReference type="AlphaFoldDB" id="A0A4R8GPT7"/>
<reference evidence="2 3" key="1">
    <citation type="submission" date="2019-03" db="EMBL/GenBank/DDBJ databases">
        <title>Subsurface microbial communities from deep shales in Ohio and West Virginia, USA.</title>
        <authorList>
            <person name="Wrighton K."/>
        </authorList>
    </citation>
    <scope>NUCLEOTIDE SEQUENCE [LARGE SCALE GENOMIC DNA]</scope>
    <source>
        <strain evidence="2 3">MSL 6dP</strain>
    </source>
</reference>
<accession>A0A4R8GPT7</accession>
<feature type="transmembrane region" description="Helical" evidence="1">
    <location>
        <begin position="75"/>
        <end position="99"/>
    </location>
</feature>
<evidence type="ECO:0000313" key="3">
    <source>
        <dbReference type="Proteomes" id="UP000295832"/>
    </source>
</evidence>
<evidence type="ECO:0000313" key="2">
    <source>
        <dbReference type="EMBL" id="TDX44481.1"/>
    </source>
</evidence>
<dbReference type="EMBL" id="SOEG01000054">
    <property type="protein sequence ID" value="TDX44481.1"/>
    <property type="molecule type" value="Genomic_DNA"/>
</dbReference>
<proteinExistence type="predicted"/>
<keyword evidence="1" id="KW-0812">Transmembrane</keyword>
<comment type="caution">
    <text evidence="2">The sequence shown here is derived from an EMBL/GenBank/DDBJ whole genome shotgun (WGS) entry which is preliminary data.</text>
</comment>
<dbReference type="STRING" id="926561.GCA_000379025_01188"/>
<sequence>MVTRVELGFLVQGIVFLGWIVSGGILKNTSDNITCFFGFVIAGLFCFISGKLLNKKGKVLIDKETEEEIIVKTKYTFLFINVEYWGYILPIIGVGALFVL</sequence>
<keyword evidence="1" id="KW-1133">Transmembrane helix</keyword>
<evidence type="ECO:0000256" key="1">
    <source>
        <dbReference type="SAM" id="Phobius"/>
    </source>
</evidence>
<keyword evidence="3" id="KW-1185">Reference proteome</keyword>